<evidence type="ECO:0000313" key="4">
    <source>
        <dbReference type="Proteomes" id="UP000051952"/>
    </source>
</evidence>
<feature type="transmembrane region" description="Helical" evidence="2">
    <location>
        <begin position="1470"/>
        <end position="1493"/>
    </location>
</feature>
<sequence>MTLIATNSSMVGRNNIVVVANVSDQMVDCLVSLSLVSLVLLQQDDNSSVPMFHLSNIRLVRTFRTSIANATATSGCAAVIFVAQFLSTENVSVSLIDSAVSGNQSRLILFLQVSLNGSRIDINNATCTTEVAAVRMSNVTVPANDVALTIANSFFQAASGLYLDYLDVTSLELTHSRCCESGYQGQAIYLSQTSMSHSVIALHDVTCVAPQTALVLNNSSVNNSSFMVSQYLSSTAGKASDFSFGLLSASNTALRTFSLILDYTVVVADDAVFLVYADTQSTLDDVTVSVFNSILSSNQSQLILLNEVRLNVISVNISNVTCSTQNVAVQISSLQSMLNVTLLQLTIRNTTLTGFNGLVISLTRVSISHSVIALHDVTCVAPQTALVLNNSSALNSSIVVSNLMSVVTNASSTFYGGLFYCFAASLQQFSISIDHSVVVADDYPMYLAYAGTQSILDDVTMSVNNSTVSGNQSHLIRFAEVTLNNVSINISNVTCSSQLVAIQMDGQQRHVNNVALTITHSYIAAAFAVRLQSFNATSFSLLVAATTLRIVNSSNLTNYLDALYCFNGSFSDSSLVFDSVRTISDAPSLPQAGQMVQFREFTLAKTTVIIFLTTLEGSGGIIAVWSTIVDQSSTLRVQVAANIAVAPSFGRAIVYIYLTTISHNSVVEIILPQSVQMNSGASQFGALYIDSVSVIDSSILRLASLLANSSAALKWPNAVLWLLSTTASGNSTVEVVGLLAQTSTSIGISLASCSIRGNSSLSLWHVEVSSTSTATLGVSFAGTTTSINSNVTLGLLCSLSRCLSSSSGTFSSSSNFLAIFNRSSAITTPITVTISSTTFSDSVATLNIPSAVSGMTVSSMLSISIVGCKFTSSAERLNSPQQFLLISLPADNMLTVPLVISSSSVTSPSWTTEHDAQNHVSFILLDVASLPSIPTVKMSLTTSQLTMYGVDSLIDVPYSLAANVAGLVSTASITCSWWGRHAFTGNLASIHKALRGTVLRGPQSAVSASTIITAVASCGVAYDNNGDWSWTASASPSTTTRQTKSLSSTPSLFTSSHVFAKATKTPTMIDESRSLTILRLRRFRSNTFSEREGTSTTLSSRVPPPISSLAPTASNNNHLSTTTAMKTKSVTLLQPISSAKDALDDAPPSLQAASFAAVAGAFASGSAIADAAAIATLAMMTCAGKRGWDSNTGAQRLVVSVFYDLGPGASIVGNVGLSLVILGLQFLLVKIVACVFKKSPPLDAAVLLQFPNVSWKVFSFLLPGVLFGAVSLFSASEDQLFGPSVAGRSSAAGVTLVTSVALFLGCVMKARRTFADVVFTSSTTTFLKTPFLPAEFLRYTKSWLLPLVTWKPTSVKYQYGDFYSSVASTDATWVHNLFQVHGAVFALIVAIPFPQSVCVAQFVLAIVWMCVPVGLVLWWQLQLLRRPPSNHLLLMSKSITIGVLIATLMYSEGPEALQGGALTARNILSWALTVVSALTTGVNFLGGVAEYIAKRNKSMTMKKGKDRHDTNGNLDLTKAMLVEDADSSSAAPEQLLFALNESDSDVSPLWTRRQATSTDAAILDARIEHILKSPVFEELRRSRDTRYGGEGGGGELSSERWEQLRQLTLSLLVTRATLLIMDNDYEGVKEVDRRKVTPIPSPVGRDRKSDLTSSAVVQHNSLQHNLRERD</sequence>
<keyword evidence="2 3" id="KW-0812">Transmembrane</keyword>
<organism evidence="3 4">
    <name type="scientific">Bodo saltans</name>
    <name type="common">Flagellated protozoan</name>
    <dbReference type="NCBI Taxonomy" id="75058"/>
    <lineage>
        <taxon>Eukaryota</taxon>
        <taxon>Discoba</taxon>
        <taxon>Euglenozoa</taxon>
        <taxon>Kinetoplastea</taxon>
        <taxon>Metakinetoplastina</taxon>
        <taxon>Eubodonida</taxon>
        <taxon>Bodonidae</taxon>
        <taxon>Bodo</taxon>
    </lineage>
</organism>
<keyword evidence="2" id="KW-1133">Transmembrane helix</keyword>
<feature type="transmembrane region" description="Helical" evidence="2">
    <location>
        <begin position="1287"/>
        <end position="1307"/>
    </location>
</feature>
<dbReference type="VEuPathDB" id="TriTrypDB:BSAL_90835"/>
<evidence type="ECO:0000313" key="3">
    <source>
        <dbReference type="EMBL" id="CUG85828.1"/>
    </source>
</evidence>
<dbReference type="Proteomes" id="UP000051952">
    <property type="component" value="Unassembled WGS sequence"/>
</dbReference>
<feature type="compositionally biased region" description="Polar residues" evidence="1">
    <location>
        <begin position="1651"/>
        <end position="1664"/>
    </location>
</feature>
<feature type="compositionally biased region" description="Polar residues" evidence="1">
    <location>
        <begin position="1109"/>
        <end position="1118"/>
    </location>
</feature>
<feature type="transmembrane region" description="Helical" evidence="2">
    <location>
        <begin position="1215"/>
        <end position="1236"/>
    </location>
</feature>
<feature type="region of interest" description="Disordered" evidence="1">
    <location>
        <begin position="1636"/>
        <end position="1670"/>
    </location>
</feature>
<feature type="transmembrane region" description="Helical" evidence="2">
    <location>
        <begin position="1373"/>
        <end position="1393"/>
    </location>
</feature>
<reference evidence="4" key="1">
    <citation type="submission" date="2015-09" db="EMBL/GenBank/DDBJ databases">
        <authorList>
            <consortium name="Pathogen Informatics"/>
        </authorList>
    </citation>
    <scope>NUCLEOTIDE SEQUENCE [LARGE SCALE GENOMIC DNA]</scope>
    <source>
        <strain evidence="4">Lake Konstanz</strain>
    </source>
</reference>
<keyword evidence="4" id="KW-1185">Reference proteome</keyword>
<dbReference type="EMBL" id="CYKH01001199">
    <property type="protein sequence ID" value="CUG85828.1"/>
    <property type="molecule type" value="Genomic_DNA"/>
</dbReference>
<keyword evidence="2" id="KW-0472">Membrane</keyword>
<feature type="region of interest" description="Disordered" evidence="1">
    <location>
        <begin position="1088"/>
        <end position="1118"/>
    </location>
</feature>
<protein>
    <submittedName>
        <fullName evidence="3">Transmembrane protein, putative</fullName>
    </submittedName>
</protein>
<feature type="transmembrane region" description="Helical" evidence="2">
    <location>
        <begin position="1431"/>
        <end position="1450"/>
    </location>
</feature>
<feature type="transmembrane region" description="Helical" evidence="2">
    <location>
        <begin position="1399"/>
        <end position="1419"/>
    </location>
</feature>
<feature type="transmembrane region" description="Helical" evidence="2">
    <location>
        <begin position="1257"/>
        <end position="1275"/>
    </location>
</feature>
<accession>A0A0S4J6D4</accession>
<name>A0A0S4J6D4_BODSA</name>
<evidence type="ECO:0000256" key="1">
    <source>
        <dbReference type="SAM" id="MobiDB-lite"/>
    </source>
</evidence>
<gene>
    <name evidence="3" type="ORF">BSAL_90835</name>
</gene>
<proteinExistence type="predicted"/>
<evidence type="ECO:0000256" key="2">
    <source>
        <dbReference type="SAM" id="Phobius"/>
    </source>
</evidence>